<dbReference type="Proteomes" id="UP000244336">
    <property type="component" value="Chromosome 3"/>
</dbReference>
<name>A0A2T7EF01_9POAL</name>
<proteinExistence type="predicted"/>
<sequence>MRACVILHNMVIEDERNLYSDHREFERSSDPPISQNRDVPEIYKLIKSYSRIRDKVVSNSLQKDLMEYIWQLYGNGVGHFVNRQGFCWYMETQVLENSSSLFC</sequence>
<organism evidence="1 2">
    <name type="scientific">Panicum hallii var. hallii</name>
    <dbReference type="NCBI Taxonomy" id="1504633"/>
    <lineage>
        <taxon>Eukaryota</taxon>
        <taxon>Viridiplantae</taxon>
        <taxon>Streptophyta</taxon>
        <taxon>Embryophyta</taxon>
        <taxon>Tracheophyta</taxon>
        <taxon>Spermatophyta</taxon>
        <taxon>Magnoliopsida</taxon>
        <taxon>Liliopsida</taxon>
        <taxon>Poales</taxon>
        <taxon>Poaceae</taxon>
        <taxon>PACMAD clade</taxon>
        <taxon>Panicoideae</taxon>
        <taxon>Panicodae</taxon>
        <taxon>Paniceae</taxon>
        <taxon>Panicinae</taxon>
        <taxon>Panicum</taxon>
        <taxon>Panicum sect. Panicum</taxon>
    </lineage>
</organism>
<dbReference type="EMBL" id="CM009751">
    <property type="protein sequence ID" value="PUZ66396.1"/>
    <property type="molecule type" value="Genomic_DNA"/>
</dbReference>
<evidence type="ECO:0000313" key="1">
    <source>
        <dbReference type="EMBL" id="PUZ66396.1"/>
    </source>
</evidence>
<dbReference type="Gramene" id="PUZ66396">
    <property type="protein sequence ID" value="PUZ66396"/>
    <property type="gene ID" value="GQ55_3G304500"/>
</dbReference>
<gene>
    <name evidence="1" type="ORF">GQ55_3G304500</name>
</gene>
<keyword evidence="2" id="KW-1185">Reference proteome</keyword>
<accession>A0A2T7EF01</accession>
<evidence type="ECO:0000313" key="2">
    <source>
        <dbReference type="Proteomes" id="UP000244336"/>
    </source>
</evidence>
<reference evidence="1 2" key="1">
    <citation type="submission" date="2018-04" db="EMBL/GenBank/DDBJ databases">
        <title>WGS assembly of Panicum hallii var. hallii HAL2.</title>
        <authorList>
            <person name="Lovell J."/>
            <person name="Jenkins J."/>
            <person name="Lowry D."/>
            <person name="Mamidi S."/>
            <person name="Sreedasyam A."/>
            <person name="Weng X."/>
            <person name="Barry K."/>
            <person name="Bonette J."/>
            <person name="Campitelli B."/>
            <person name="Daum C."/>
            <person name="Gordon S."/>
            <person name="Gould B."/>
            <person name="Lipzen A."/>
            <person name="MacQueen A."/>
            <person name="Palacio-Mejia J."/>
            <person name="Plott C."/>
            <person name="Shakirov E."/>
            <person name="Shu S."/>
            <person name="Yoshinaga Y."/>
            <person name="Zane M."/>
            <person name="Rokhsar D."/>
            <person name="Grimwood J."/>
            <person name="Schmutz J."/>
            <person name="Juenger T."/>
        </authorList>
    </citation>
    <scope>NUCLEOTIDE SEQUENCE [LARGE SCALE GENOMIC DNA]</scope>
    <source>
        <strain evidence="2">cv. HAL2</strain>
    </source>
</reference>
<dbReference type="OrthoDB" id="591384at2759"/>
<protein>
    <submittedName>
        <fullName evidence="1">Uncharacterized protein</fullName>
    </submittedName>
</protein>
<dbReference type="AlphaFoldDB" id="A0A2T7EF01"/>